<dbReference type="EnsemblPlants" id="KEH26687">
    <property type="protein sequence ID" value="KEH26687"/>
    <property type="gene ID" value="MTR_6g471070"/>
</dbReference>
<gene>
    <name evidence="2" type="ordered locus">MTR_6g471070</name>
</gene>
<dbReference type="InterPro" id="IPR001623">
    <property type="entry name" value="DnaJ_domain"/>
</dbReference>
<evidence type="ECO:0000313" key="2">
    <source>
        <dbReference type="EMBL" id="KEH26687.1"/>
    </source>
</evidence>
<dbReference type="EMBL" id="CM001222">
    <property type="protein sequence ID" value="KEH26687.1"/>
    <property type="molecule type" value="Genomic_DNA"/>
</dbReference>
<evidence type="ECO:0000313" key="3">
    <source>
        <dbReference type="EnsemblPlants" id="KEH26687"/>
    </source>
</evidence>
<evidence type="ECO:0000259" key="1">
    <source>
        <dbReference type="Pfam" id="PF00226"/>
    </source>
</evidence>
<dbReference type="Pfam" id="PF00226">
    <property type="entry name" value="DnaJ"/>
    <property type="match status" value="1"/>
</dbReference>
<proteinExistence type="predicted"/>
<dbReference type="CDD" id="cd06257">
    <property type="entry name" value="DnaJ"/>
    <property type="match status" value="1"/>
</dbReference>
<dbReference type="Gene3D" id="1.10.287.110">
    <property type="entry name" value="DnaJ domain"/>
    <property type="match status" value="1"/>
</dbReference>
<evidence type="ECO:0000313" key="4">
    <source>
        <dbReference type="Proteomes" id="UP000002051"/>
    </source>
</evidence>
<reference evidence="2 4" key="1">
    <citation type="journal article" date="2011" name="Nature">
        <title>The Medicago genome provides insight into the evolution of rhizobial symbioses.</title>
        <authorList>
            <person name="Young N.D."/>
            <person name="Debelle F."/>
            <person name="Oldroyd G.E."/>
            <person name="Geurts R."/>
            <person name="Cannon S.B."/>
            <person name="Udvardi M.K."/>
            <person name="Benedito V.A."/>
            <person name="Mayer K.F."/>
            <person name="Gouzy J."/>
            <person name="Schoof H."/>
            <person name="Van de Peer Y."/>
            <person name="Proost S."/>
            <person name="Cook D.R."/>
            <person name="Meyers B.C."/>
            <person name="Spannagl M."/>
            <person name="Cheung F."/>
            <person name="De Mita S."/>
            <person name="Krishnakumar V."/>
            <person name="Gundlach H."/>
            <person name="Zhou S."/>
            <person name="Mudge J."/>
            <person name="Bharti A.K."/>
            <person name="Murray J.D."/>
            <person name="Naoumkina M.A."/>
            <person name="Rosen B."/>
            <person name="Silverstein K.A."/>
            <person name="Tang H."/>
            <person name="Rombauts S."/>
            <person name="Zhao P.X."/>
            <person name="Zhou P."/>
            <person name="Barbe V."/>
            <person name="Bardou P."/>
            <person name="Bechner M."/>
            <person name="Bellec A."/>
            <person name="Berger A."/>
            <person name="Berges H."/>
            <person name="Bidwell S."/>
            <person name="Bisseling T."/>
            <person name="Choisne N."/>
            <person name="Couloux A."/>
            <person name="Denny R."/>
            <person name="Deshpande S."/>
            <person name="Dai X."/>
            <person name="Doyle J.J."/>
            <person name="Dudez A.M."/>
            <person name="Farmer A.D."/>
            <person name="Fouteau S."/>
            <person name="Franken C."/>
            <person name="Gibelin C."/>
            <person name="Gish J."/>
            <person name="Goldstein S."/>
            <person name="Gonzalez A.J."/>
            <person name="Green P.J."/>
            <person name="Hallab A."/>
            <person name="Hartog M."/>
            <person name="Hua A."/>
            <person name="Humphray S.J."/>
            <person name="Jeong D.H."/>
            <person name="Jing Y."/>
            <person name="Jocker A."/>
            <person name="Kenton S.M."/>
            <person name="Kim D.J."/>
            <person name="Klee K."/>
            <person name="Lai H."/>
            <person name="Lang C."/>
            <person name="Lin S."/>
            <person name="Macmil S.L."/>
            <person name="Magdelenat G."/>
            <person name="Matthews L."/>
            <person name="McCorrison J."/>
            <person name="Monaghan E.L."/>
            <person name="Mun J.H."/>
            <person name="Najar F.Z."/>
            <person name="Nicholson C."/>
            <person name="Noirot C."/>
            <person name="O'Bleness M."/>
            <person name="Paule C.R."/>
            <person name="Poulain J."/>
            <person name="Prion F."/>
            <person name="Qin B."/>
            <person name="Qu C."/>
            <person name="Retzel E.F."/>
            <person name="Riddle C."/>
            <person name="Sallet E."/>
            <person name="Samain S."/>
            <person name="Samson N."/>
            <person name="Sanders I."/>
            <person name="Saurat O."/>
            <person name="Scarpelli C."/>
            <person name="Schiex T."/>
            <person name="Segurens B."/>
            <person name="Severin A.J."/>
            <person name="Sherrier D.J."/>
            <person name="Shi R."/>
            <person name="Sims S."/>
            <person name="Singer S.R."/>
            <person name="Sinharoy S."/>
            <person name="Sterck L."/>
            <person name="Viollet A."/>
            <person name="Wang B.B."/>
            <person name="Wang K."/>
            <person name="Wang M."/>
            <person name="Wang X."/>
            <person name="Warfsmann J."/>
            <person name="Weissenbach J."/>
            <person name="White D.D."/>
            <person name="White J.D."/>
            <person name="Wiley G.B."/>
            <person name="Wincker P."/>
            <person name="Xing Y."/>
            <person name="Yang L."/>
            <person name="Yao Z."/>
            <person name="Ying F."/>
            <person name="Zhai J."/>
            <person name="Zhou L."/>
            <person name="Zuber A."/>
            <person name="Denarie J."/>
            <person name="Dixon R.A."/>
            <person name="May G.D."/>
            <person name="Schwartz D.C."/>
            <person name="Rogers J."/>
            <person name="Quetier F."/>
            <person name="Town C.D."/>
            <person name="Roe B.A."/>
        </authorList>
    </citation>
    <scope>NUCLEOTIDE SEQUENCE [LARGE SCALE GENOMIC DNA]</scope>
    <source>
        <strain evidence="2">A17</strain>
        <strain evidence="3 4">cv. Jemalong A17</strain>
    </source>
</reference>
<dbReference type="Proteomes" id="UP000002051">
    <property type="component" value="Chromosome 6"/>
</dbReference>
<sequence length="95" mass="10462">MSQILCSILHIQTPFSMPFITLSPPSSSPFTIATPSNLTFKTTTPFPLSSTRNRSRFATVVRAKGGKDHYSTLNVSNNASLQEIKSSYRKLALKV</sequence>
<accession>A0A072UAL9</accession>
<dbReference type="AlphaFoldDB" id="A0A072UAL9"/>
<keyword evidence="4" id="KW-1185">Reference proteome</keyword>
<dbReference type="SUPFAM" id="SSF46565">
    <property type="entry name" value="Chaperone J-domain"/>
    <property type="match status" value="1"/>
</dbReference>
<dbReference type="InterPro" id="IPR036869">
    <property type="entry name" value="J_dom_sf"/>
</dbReference>
<name>A0A072UAL9_MEDTR</name>
<protein>
    <submittedName>
        <fullName evidence="2">Chaperone DnaJ domain protein</fullName>
    </submittedName>
</protein>
<reference evidence="2 4" key="2">
    <citation type="journal article" date="2014" name="BMC Genomics">
        <title>An improved genome release (version Mt4.0) for the model legume Medicago truncatula.</title>
        <authorList>
            <person name="Tang H."/>
            <person name="Krishnakumar V."/>
            <person name="Bidwell S."/>
            <person name="Rosen B."/>
            <person name="Chan A."/>
            <person name="Zhou S."/>
            <person name="Gentzbittel L."/>
            <person name="Childs K.L."/>
            <person name="Yandell M."/>
            <person name="Gundlach H."/>
            <person name="Mayer K.F."/>
            <person name="Schwartz D.C."/>
            <person name="Town C.D."/>
        </authorList>
    </citation>
    <scope>GENOME REANNOTATION</scope>
    <source>
        <strain evidence="2">A17</strain>
        <strain evidence="3 4">cv. Jemalong A17</strain>
    </source>
</reference>
<reference evidence="3" key="3">
    <citation type="submission" date="2015-04" db="UniProtKB">
        <authorList>
            <consortium name="EnsemblPlants"/>
        </authorList>
    </citation>
    <scope>IDENTIFICATION</scope>
    <source>
        <strain evidence="3">cv. Jemalong A17</strain>
    </source>
</reference>
<dbReference type="STRING" id="3880.A0A072UAL9"/>
<organism evidence="2 4">
    <name type="scientific">Medicago truncatula</name>
    <name type="common">Barrel medic</name>
    <name type="synonym">Medicago tribuloides</name>
    <dbReference type="NCBI Taxonomy" id="3880"/>
    <lineage>
        <taxon>Eukaryota</taxon>
        <taxon>Viridiplantae</taxon>
        <taxon>Streptophyta</taxon>
        <taxon>Embryophyta</taxon>
        <taxon>Tracheophyta</taxon>
        <taxon>Spermatophyta</taxon>
        <taxon>Magnoliopsida</taxon>
        <taxon>eudicotyledons</taxon>
        <taxon>Gunneridae</taxon>
        <taxon>Pentapetalae</taxon>
        <taxon>rosids</taxon>
        <taxon>fabids</taxon>
        <taxon>Fabales</taxon>
        <taxon>Fabaceae</taxon>
        <taxon>Papilionoideae</taxon>
        <taxon>50 kb inversion clade</taxon>
        <taxon>NPAAA clade</taxon>
        <taxon>Hologalegina</taxon>
        <taxon>IRL clade</taxon>
        <taxon>Trifolieae</taxon>
        <taxon>Medicago</taxon>
    </lineage>
</organism>
<feature type="domain" description="J" evidence="1">
    <location>
        <begin position="68"/>
        <end position="95"/>
    </location>
</feature>
<dbReference type="HOGENOM" id="CLU_2376042_0_0_1"/>